<dbReference type="Proteomes" id="UP000824469">
    <property type="component" value="Unassembled WGS sequence"/>
</dbReference>
<accession>A0AA38EY00</accession>
<feature type="non-terminal residue" evidence="1">
    <location>
        <position position="95"/>
    </location>
</feature>
<dbReference type="AlphaFoldDB" id="A0AA38EY00"/>
<dbReference type="EMBL" id="JAHRHJ020003813">
    <property type="protein sequence ID" value="KAH9287514.1"/>
    <property type="molecule type" value="Genomic_DNA"/>
</dbReference>
<keyword evidence="2" id="KW-1185">Reference proteome</keyword>
<organism evidence="1 2">
    <name type="scientific">Taxus chinensis</name>
    <name type="common">Chinese yew</name>
    <name type="synonym">Taxus wallichiana var. chinensis</name>
    <dbReference type="NCBI Taxonomy" id="29808"/>
    <lineage>
        <taxon>Eukaryota</taxon>
        <taxon>Viridiplantae</taxon>
        <taxon>Streptophyta</taxon>
        <taxon>Embryophyta</taxon>
        <taxon>Tracheophyta</taxon>
        <taxon>Spermatophyta</taxon>
        <taxon>Pinopsida</taxon>
        <taxon>Pinidae</taxon>
        <taxon>Conifers II</taxon>
        <taxon>Cupressales</taxon>
        <taxon>Taxaceae</taxon>
        <taxon>Taxus</taxon>
    </lineage>
</organism>
<evidence type="ECO:0000313" key="1">
    <source>
        <dbReference type="EMBL" id="KAH9287514.1"/>
    </source>
</evidence>
<proteinExistence type="predicted"/>
<feature type="non-terminal residue" evidence="1">
    <location>
        <position position="1"/>
    </location>
</feature>
<evidence type="ECO:0000313" key="2">
    <source>
        <dbReference type="Proteomes" id="UP000824469"/>
    </source>
</evidence>
<sequence length="95" mass="11061">DTYTELLEYSFLEKEKGNIVYMGDDEEVEKLEIYHSEGTCEVLDSAYEKAHTYHEPMKMKKVKIGMDVEPKEAIIGDYWSNSKVAKIIDLLCDFQ</sequence>
<reference evidence="1 2" key="1">
    <citation type="journal article" date="2021" name="Nat. Plants">
        <title>The Taxus genome provides insights into paclitaxel biosynthesis.</title>
        <authorList>
            <person name="Xiong X."/>
            <person name="Gou J."/>
            <person name="Liao Q."/>
            <person name="Li Y."/>
            <person name="Zhou Q."/>
            <person name="Bi G."/>
            <person name="Li C."/>
            <person name="Du R."/>
            <person name="Wang X."/>
            <person name="Sun T."/>
            <person name="Guo L."/>
            <person name="Liang H."/>
            <person name="Lu P."/>
            <person name="Wu Y."/>
            <person name="Zhang Z."/>
            <person name="Ro D.K."/>
            <person name="Shang Y."/>
            <person name="Huang S."/>
            <person name="Yan J."/>
        </authorList>
    </citation>
    <scope>NUCLEOTIDE SEQUENCE [LARGE SCALE GENOMIC DNA]</scope>
    <source>
        <strain evidence="1">Ta-2019</strain>
    </source>
</reference>
<protein>
    <submittedName>
        <fullName evidence="1">Uncharacterized protein</fullName>
    </submittedName>
</protein>
<comment type="caution">
    <text evidence="1">The sequence shown here is derived from an EMBL/GenBank/DDBJ whole genome shotgun (WGS) entry which is preliminary data.</text>
</comment>
<gene>
    <name evidence="1" type="ORF">KI387_031631</name>
</gene>
<name>A0AA38EY00_TAXCH</name>